<feature type="compositionally biased region" description="Low complexity" evidence="1">
    <location>
        <begin position="667"/>
        <end position="688"/>
    </location>
</feature>
<proteinExistence type="predicted"/>
<sequence>MEQNTLKRRGVGLTGVDKQRSYGGFTLFCPLTSATAHLIDINGDEVHSWTLPGRVGRHARILPNGNLAVNTLRPPTKETTADGGPFPFPFFNKYGGGIMSELDPAGNVVRQFSDPLGHHDQYHYGDGRVLYTALEALSKEESAKVVGGVPGSEIDGITYADTIREVDQAGNLTWEWKVSERLPRAEYPLQAHYTREHYPLINSVLPLRDGNILASLRSVSAVIIIERSTGNILWRIGPEILAQQHNATELDNGNILIFDNGAFRNGESVTYTRAIEVDRATKTIVWEYRDRSQMVNFFTPFMGSAQRLANGNTLLCESAFGRLFEVTVDGHLQRDPPRQTSGLELSRQPVFFQAIRSFAWSDLFIHALPGLRPIHSCIELRGPLPRKRKRESENHNQAGLHPLVDKLDSTVSNFYRHGIAAPDAALPGLSLIRRSSLATWAVILTILFRCPPTLQECDETSPFVCQHYFRVKNAVAPHVQPYYDQYAAPYVVIAQPYYDTIKTNVIAPVRHYAVHYGEPWAVKGRDYALAQWEVNGQPRIAQLQVVTQEQYERLLAPHVSKAVALTEPYYTVAKAQSLYAVNSIVYPAYEFSKPYAIQGYETSHKFAFSTVLPTAQWTWANTNAFLDRTVWPQLRVVYIENVEPQLMRIGERLGRYKSHTKSKTLHESSSTSSSAFTSSTTGSATQSSYVSKPTSQNTTPEAASNERSDEPVQPESQVEYGSSRSPVEAPEPEENETDPQRKVREMVAQDLESWQEKFAAQAEQGAAEIEDSVDEISRHMIDNEASVGVSLIQQLEDAITTELTNIKDKINALVSQHLEGAEIDINEETIQVVRTAGFVIKSRAQAIRSWREQYDEDLQSTVLAASDVHFAILDETRSLALQQIGMKWAWTDGVTYKDWAKYHELKSTLRDWTEELKQLIVTHPTLLEAQDTVVRIEDRGMEIAAAAAKELGSLKEVVQWKVAAEDVTDEFDADRLKAIVDERARLAEEERLKAEEEARLQAEEEARIKAEEDARVAEEAAKAAEQDTDLDEDEDERIQSVKESIESKPLVSVDVDAEQTEEDERIRSVKEALTSQPLVSESAVPDAAADETDEATSSATATEKATPAATPGETPADADENDKEKPAVPEAQANIKIPAQEIKGSNRKHGLPVQPPGANAVDR</sequence>
<dbReference type="VEuPathDB" id="FungiDB:CCM_08078"/>
<organism evidence="2 3">
    <name type="scientific">Cordyceps militaris</name>
    <name type="common">Caterpillar fungus</name>
    <name type="synonym">Clavaria militaris</name>
    <dbReference type="NCBI Taxonomy" id="73501"/>
    <lineage>
        <taxon>Eukaryota</taxon>
        <taxon>Fungi</taxon>
        <taxon>Dikarya</taxon>
        <taxon>Ascomycota</taxon>
        <taxon>Pezizomycotina</taxon>
        <taxon>Sordariomycetes</taxon>
        <taxon>Hypocreomycetidae</taxon>
        <taxon>Hypocreales</taxon>
        <taxon>Cordycipitaceae</taxon>
        <taxon>Cordyceps</taxon>
    </lineage>
</organism>
<evidence type="ECO:0000313" key="3">
    <source>
        <dbReference type="Proteomes" id="UP000323067"/>
    </source>
</evidence>
<evidence type="ECO:0000256" key="1">
    <source>
        <dbReference type="SAM" id="MobiDB-lite"/>
    </source>
</evidence>
<feature type="region of interest" description="Disordered" evidence="1">
    <location>
        <begin position="660"/>
        <end position="742"/>
    </location>
</feature>
<evidence type="ECO:0000313" key="2">
    <source>
        <dbReference type="EMBL" id="ATY65007.1"/>
    </source>
</evidence>
<feature type="compositionally biased region" description="Low complexity" evidence="1">
    <location>
        <begin position="1095"/>
        <end position="1115"/>
    </location>
</feature>
<dbReference type="PANTHER" id="PTHR23242">
    <property type="entry name" value="TRANSCRIPTION FACTOR HOXA13"/>
    <property type="match status" value="1"/>
</dbReference>
<dbReference type="InterPro" id="IPR039535">
    <property type="entry name" value="ASST-like"/>
</dbReference>
<dbReference type="SUPFAM" id="SSF50998">
    <property type="entry name" value="Quinoprotein alcohol dehydrogenase-like"/>
    <property type="match status" value="1"/>
</dbReference>
<feature type="compositionally biased region" description="Acidic residues" evidence="1">
    <location>
        <begin position="1026"/>
        <end position="1036"/>
    </location>
</feature>
<dbReference type="VEuPathDB" id="FungiDB:CCM_08079"/>
<dbReference type="EMBL" id="CP023325">
    <property type="protein sequence ID" value="ATY65007.1"/>
    <property type="molecule type" value="Genomic_DNA"/>
</dbReference>
<feature type="compositionally biased region" description="Basic and acidic residues" evidence="1">
    <location>
        <begin position="1003"/>
        <end position="1025"/>
    </location>
</feature>
<name>A0A2H4SPH3_CORMI</name>
<feature type="compositionally biased region" description="Basic and acidic residues" evidence="1">
    <location>
        <begin position="1037"/>
        <end position="1046"/>
    </location>
</feature>
<dbReference type="InterPro" id="IPR011047">
    <property type="entry name" value="Quinoprotein_ADH-like_sf"/>
</dbReference>
<dbReference type="Proteomes" id="UP000323067">
    <property type="component" value="Chromosome v"/>
</dbReference>
<reference evidence="2 3" key="1">
    <citation type="journal article" date="2017" name="BMC Genomics">
        <title>Chromosome level assembly and secondary metabolite potential of the parasitic fungus Cordyceps militaris.</title>
        <authorList>
            <person name="Kramer G.J."/>
            <person name="Nodwell J.R."/>
        </authorList>
    </citation>
    <scope>NUCLEOTIDE SEQUENCE [LARGE SCALE GENOMIC DNA]</scope>
    <source>
        <strain evidence="2 3">ATCC 34164</strain>
    </source>
</reference>
<dbReference type="VEuPathDB" id="FungiDB:A9K55_005343"/>
<feature type="compositionally biased region" description="Polar residues" evidence="1">
    <location>
        <begin position="689"/>
        <end position="702"/>
    </location>
</feature>
<keyword evidence="2" id="KW-0371">Homeobox</keyword>
<dbReference type="Pfam" id="PF14269">
    <property type="entry name" value="Arylsulfotran_2"/>
    <property type="match status" value="1"/>
</dbReference>
<feature type="region of interest" description="Disordered" evidence="1">
    <location>
        <begin position="1003"/>
        <end position="1163"/>
    </location>
</feature>
<accession>A0A2H4SPH3</accession>
<protein>
    <submittedName>
        <fullName evidence="2">Transcription factor hoxa13</fullName>
    </submittedName>
</protein>
<gene>
    <name evidence="2" type="ORF">A9K55_005343</name>
</gene>
<feature type="compositionally biased region" description="Polar residues" evidence="1">
    <location>
        <begin position="714"/>
        <end position="725"/>
    </location>
</feature>
<dbReference type="OrthoDB" id="3260408at2759"/>
<dbReference type="GO" id="GO:0003677">
    <property type="term" value="F:DNA binding"/>
    <property type="evidence" value="ECO:0007669"/>
    <property type="project" value="UniProtKB-KW"/>
</dbReference>
<dbReference type="AlphaFoldDB" id="A0A2H4SPH3"/>
<dbReference type="PANTHER" id="PTHR23242:SF9">
    <property type="entry name" value="TRANSCRIPTION FACTOR HOXA13"/>
    <property type="match status" value="1"/>
</dbReference>